<organism evidence="1 2">
    <name type="scientific">Choristoneura fumiferana</name>
    <name type="common">Spruce budworm moth</name>
    <name type="synonym">Archips fumiferana</name>
    <dbReference type="NCBI Taxonomy" id="7141"/>
    <lineage>
        <taxon>Eukaryota</taxon>
        <taxon>Metazoa</taxon>
        <taxon>Ecdysozoa</taxon>
        <taxon>Arthropoda</taxon>
        <taxon>Hexapoda</taxon>
        <taxon>Insecta</taxon>
        <taxon>Pterygota</taxon>
        <taxon>Neoptera</taxon>
        <taxon>Endopterygota</taxon>
        <taxon>Lepidoptera</taxon>
        <taxon>Glossata</taxon>
        <taxon>Ditrysia</taxon>
        <taxon>Tortricoidea</taxon>
        <taxon>Tortricidae</taxon>
        <taxon>Tortricinae</taxon>
        <taxon>Choristoneura</taxon>
    </lineage>
</organism>
<proteinExistence type="predicted"/>
<dbReference type="Proteomes" id="UP001064048">
    <property type="component" value="Chromosome Z"/>
</dbReference>
<gene>
    <name evidence="1" type="ORF">MSG28_000873</name>
</gene>
<sequence>MANHIKMSIILKTGFVTQHKISTTNRFIRKIVAGHVRDVEELRTKQGQCSEIQARIITQTSITKNKSKNRVISDIYAILVVLDIGAGDYTVANRIVKLSAKHTQDGCGSGGAGRNCCGPIYVAVLGGCEVLSGGANTSPNAKEFVYLLNPRIMWYIHSFILQVLAKHQPMFLHPDFWPEGVVFHRFREAMIKKNPSITKIQTETWMHRKTRKRDQHCESNPAHGRPMVLPTFGVGFDIRNRAGKCGNALKPCSISSTTTKFDKIPAEVAMINKLFCKYIH</sequence>
<protein>
    <submittedName>
        <fullName evidence="1">Uncharacterized protein</fullName>
    </submittedName>
</protein>
<evidence type="ECO:0000313" key="1">
    <source>
        <dbReference type="EMBL" id="KAI8430678.1"/>
    </source>
</evidence>
<keyword evidence="2" id="KW-1185">Reference proteome</keyword>
<dbReference type="EMBL" id="CM046131">
    <property type="protein sequence ID" value="KAI8430678.1"/>
    <property type="molecule type" value="Genomic_DNA"/>
</dbReference>
<comment type="caution">
    <text evidence="1">The sequence shown here is derived from an EMBL/GenBank/DDBJ whole genome shotgun (WGS) entry which is preliminary data.</text>
</comment>
<evidence type="ECO:0000313" key="2">
    <source>
        <dbReference type="Proteomes" id="UP001064048"/>
    </source>
</evidence>
<accession>A0ACC0K2Q9</accession>
<name>A0ACC0K2Q9_CHOFU</name>
<reference evidence="1 2" key="1">
    <citation type="journal article" date="2022" name="Genome Biol. Evol.">
        <title>The Spruce Budworm Genome: Reconstructing the Evolutionary History of Antifreeze Proteins.</title>
        <authorList>
            <person name="Beliveau C."/>
            <person name="Gagne P."/>
            <person name="Picq S."/>
            <person name="Vernygora O."/>
            <person name="Keeling C.I."/>
            <person name="Pinkney K."/>
            <person name="Doucet D."/>
            <person name="Wen F."/>
            <person name="Johnston J.S."/>
            <person name="Maaroufi H."/>
            <person name="Boyle B."/>
            <person name="Laroche J."/>
            <person name="Dewar K."/>
            <person name="Juretic N."/>
            <person name="Blackburn G."/>
            <person name="Nisole A."/>
            <person name="Brunet B."/>
            <person name="Brandao M."/>
            <person name="Lumley L."/>
            <person name="Duan J."/>
            <person name="Quan G."/>
            <person name="Lucarotti C.J."/>
            <person name="Roe A.D."/>
            <person name="Sperling F.A.H."/>
            <person name="Levesque R.C."/>
            <person name="Cusson M."/>
        </authorList>
    </citation>
    <scope>NUCLEOTIDE SEQUENCE [LARGE SCALE GENOMIC DNA]</scope>
    <source>
        <strain evidence="1">Glfc:IPQL:Cfum</strain>
    </source>
</reference>